<dbReference type="Gene3D" id="3.40.50.2000">
    <property type="entry name" value="Glycogen Phosphorylase B"/>
    <property type="match status" value="2"/>
</dbReference>
<dbReference type="SUPFAM" id="SSF53756">
    <property type="entry name" value="UDP-Glycosyltransferase/glycogen phosphorylase"/>
    <property type="match status" value="1"/>
</dbReference>
<reference evidence="4 5" key="1">
    <citation type="journal article" date="2018" name="PLoS Genet.">
        <title>Population sequencing reveals clonal diversity and ancestral inbreeding in the grapevine cultivar Chardonnay.</title>
        <authorList>
            <person name="Roach M.J."/>
            <person name="Johnson D.L."/>
            <person name="Bohlmann J."/>
            <person name="van Vuuren H.J."/>
            <person name="Jones S.J."/>
            <person name="Pretorius I.S."/>
            <person name="Schmidt S.A."/>
            <person name="Borneman A.R."/>
        </authorList>
    </citation>
    <scope>NUCLEOTIDE SEQUENCE [LARGE SCALE GENOMIC DNA]</scope>
    <source>
        <strain evidence="5">cv. Chardonnay</strain>
        <strain evidence="4">I10V1</strain>
        <tissue evidence="4">Leaf</tissue>
    </source>
</reference>
<dbReference type="PANTHER" id="PTHR11926">
    <property type="entry name" value="GLUCOSYL/GLUCURONOSYL TRANSFERASES"/>
    <property type="match status" value="1"/>
</dbReference>
<dbReference type="FunFam" id="3.40.50.2000:FF:000040">
    <property type="entry name" value="UDP-glycosyltransferase 76C1"/>
    <property type="match status" value="1"/>
</dbReference>
<dbReference type="PANTHER" id="PTHR11926:SF1374">
    <property type="entry name" value="UDP-GLYCOSYLTRANSFERASE 76F1-RELATED"/>
    <property type="match status" value="1"/>
</dbReference>
<dbReference type="AlphaFoldDB" id="A0A438I6A9"/>
<keyword evidence="2 4" id="KW-0808">Transferase</keyword>
<comment type="similarity">
    <text evidence="1">Belongs to the UDP-glycosyltransferase family.</text>
</comment>
<evidence type="ECO:0000313" key="3">
    <source>
        <dbReference type="EMBL" id="RVW35939.1"/>
    </source>
</evidence>
<dbReference type="GO" id="GO:0035251">
    <property type="term" value="F:UDP-glucosyltransferase activity"/>
    <property type="evidence" value="ECO:0007669"/>
    <property type="project" value="UniProtKB-ARBA"/>
</dbReference>
<evidence type="ECO:0000256" key="2">
    <source>
        <dbReference type="ARBA" id="ARBA00022679"/>
    </source>
</evidence>
<proteinExistence type="inferred from homology"/>
<gene>
    <name evidence="4" type="primary">UGT76A2_2</name>
    <name evidence="3" type="synonym">UGT76A2_0</name>
    <name evidence="4" type="ORF">CK203_027205</name>
    <name evidence="3" type="ORF">CK203_090593</name>
</gene>
<evidence type="ECO:0000313" key="5">
    <source>
        <dbReference type="Proteomes" id="UP000288805"/>
    </source>
</evidence>
<dbReference type="OrthoDB" id="5835829at2759"/>
<name>A0A438I6A9_VITVI</name>
<dbReference type="Proteomes" id="UP000288805">
    <property type="component" value="Unassembled WGS sequence"/>
</dbReference>
<dbReference type="EMBL" id="QGNW01001588">
    <property type="protein sequence ID" value="RVW35939.1"/>
    <property type="molecule type" value="Genomic_DNA"/>
</dbReference>
<protein>
    <submittedName>
        <fullName evidence="4">UDP-glucose iridoid glucosyltransferase</fullName>
    </submittedName>
</protein>
<dbReference type="Gramene" id="Vitis08g01626.t01">
    <property type="protein sequence ID" value="Vitis08g01626.t01.CDS"/>
    <property type="gene ID" value="Vitis08g01626"/>
</dbReference>
<sequence>MPLQDMEKRRQGIRDHLVLVPCPFQGHMKPMLHLANLLHSKGFSITIIHSQSNSPNPSHYPHFFFRCLGDSSHIQSASDGDFVPFISALNQHSPTIFRDLLLRMHFQDPILSIIHDSVMYFPVTVADELDIPRIVLRTSSAAAGFAFALSIPKQQRSLPFQENELEEALVEFPSIRGKDLPVINTFHKEARDEFLARVHHGTRTASAIVWNTFRGLEQTTLEKMELLFSVPNFPIGPLHKHSGASLTSFVTEDHGCIAWLDQQAPSSVIYVSIGSLITTSESELVEMAWGLANSGQPFLWVVRPGLVNGSSNAAQLLPKEFKETTNKRGRVISWAPQEAVLAHRSVGGFWTHSGWNSTVESISEGVPMLCSPIVGDQRVNARFVSHVWRIGIQLEDGVERGKIEKAIKRLMVDEEGTEMKKRAMDLKDKVASSLRQGGSSSEFLHSLVDFIKGKLCNP</sequence>
<dbReference type="EMBL" id="QGNW01000139">
    <property type="protein sequence ID" value="RVW92207.1"/>
    <property type="molecule type" value="Genomic_DNA"/>
</dbReference>
<dbReference type="KEGG" id="vvi:100264051"/>
<dbReference type="InterPro" id="IPR002213">
    <property type="entry name" value="UDP_glucos_trans"/>
</dbReference>
<evidence type="ECO:0000313" key="4">
    <source>
        <dbReference type="EMBL" id="RVW92207.1"/>
    </source>
</evidence>
<evidence type="ECO:0000256" key="1">
    <source>
        <dbReference type="ARBA" id="ARBA00009995"/>
    </source>
</evidence>
<dbReference type="CDD" id="cd03784">
    <property type="entry name" value="GT1_Gtf-like"/>
    <property type="match status" value="1"/>
</dbReference>
<dbReference type="Pfam" id="PF00201">
    <property type="entry name" value="UDPGT"/>
    <property type="match status" value="1"/>
</dbReference>
<comment type="caution">
    <text evidence="4">The sequence shown here is derived from an EMBL/GenBank/DDBJ whole genome shotgun (WGS) entry which is preliminary data.</text>
</comment>
<organism evidence="4 5">
    <name type="scientific">Vitis vinifera</name>
    <name type="common">Grape</name>
    <dbReference type="NCBI Taxonomy" id="29760"/>
    <lineage>
        <taxon>Eukaryota</taxon>
        <taxon>Viridiplantae</taxon>
        <taxon>Streptophyta</taxon>
        <taxon>Embryophyta</taxon>
        <taxon>Tracheophyta</taxon>
        <taxon>Spermatophyta</taxon>
        <taxon>Magnoliopsida</taxon>
        <taxon>eudicotyledons</taxon>
        <taxon>Gunneridae</taxon>
        <taxon>Pentapetalae</taxon>
        <taxon>rosids</taxon>
        <taxon>Vitales</taxon>
        <taxon>Vitaceae</taxon>
        <taxon>Viteae</taxon>
        <taxon>Vitis</taxon>
    </lineage>
</organism>
<accession>A0A438I6A9</accession>
<dbReference type="FunFam" id="3.40.50.2000:FF:000120">
    <property type="entry name" value="UDP-glycosyltransferase 76C1"/>
    <property type="match status" value="1"/>
</dbReference>